<reference evidence="2" key="2">
    <citation type="submission" date="2020-09" db="EMBL/GenBank/DDBJ databases">
        <title>Reference genome assembly for Australian Ascochyta lentis isolate Al4.</title>
        <authorList>
            <person name="Lee R.C."/>
            <person name="Farfan-Caceres L.M."/>
            <person name="Debler J.W."/>
            <person name="Williams A.H."/>
            <person name="Henares B.M."/>
        </authorList>
    </citation>
    <scope>NUCLEOTIDE SEQUENCE</scope>
    <source>
        <strain evidence="2">Al4</strain>
    </source>
</reference>
<evidence type="ECO:0000313" key="3">
    <source>
        <dbReference type="Proteomes" id="UP000651452"/>
    </source>
</evidence>
<evidence type="ECO:0000313" key="2">
    <source>
        <dbReference type="EMBL" id="KAF9700273.1"/>
    </source>
</evidence>
<name>A0A8H7JC35_9PLEO</name>
<accession>A0A8H7JC35</accession>
<sequence length="207" mass="23049">MTTSTASLVSSDSSGSNNNKNDDIYHSPSLKLKPSTPKLRIPRPRIHMPWPRKRSFIKLPKDAEQLDATPLYFNSDTDAGGNVNTCSDGRVEIDLNVDVDADTTPIQPRTPRHLNKIEREVRVREAKVGKREDDVRTREKKVWEGLKEVARGKVHVAVLEARVRELEGTVGGGGKRRGGGKAGCERGTRQWWVKGWWSLSDGNGRGS</sequence>
<feature type="compositionally biased region" description="Low complexity" evidence="1">
    <location>
        <begin position="1"/>
        <end position="19"/>
    </location>
</feature>
<organism evidence="2 3">
    <name type="scientific">Ascochyta lentis</name>
    <dbReference type="NCBI Taxonomy" id="205686"/>
    <lineage>
        <taxon>Eukaryota</taxon>
        <taxon>Fungi</taxon>
        <taxon>Dikarya</taxon>
        <taxon>Ascomycota</taxon>
        <taxon>Pezizomycotina</taxon>
        <taxon>Dothideomycetes</taxon>
        <taxon>Pleosporomycetidae</taxon>
        <taxon>Pleosporales</taxon>
        <taxon>Pleosporineae</taxon>
        <taxon>Didymellaceae</taxon>
        <taxon>Ascochyta</taxon>
    </lineage>
</organism>
<comment type="caution">
    <text evidence="2">The sequence shown here is derived from an EMBL/GenBank/DDBJ whole genome shotgun (WGS) entry which is preliminary data.</text>
</comment>
<keyword evidence="3" id="KW-1185">Reference proteome</keyword>
<dbReference type="AlphaFoldDB" id="A0A8H7JC35"/>
<gene>
    <name evidence="2" type="ORF">EKO04_001892</name>
</gene>
<reference evidence="2" key="1">
    <citation type="submission" date="2018-12" db="EMBL/GenBank/DDBJ databases">
        <authorList>
            <person name="Syme R.A."/>
            <person name="Farfan-Caceres L."/>
            <person name="Lichtenzveig J."/>
        </authorList>
    </citation>
    <scope>NUCLEOTIDE SEQUENCE</scope>
    <source>
        <strain evidence="2">Al4</strain>
    </source>
</reference>
<dbReference type="Proteomes" id="UP000651452">
    <property type="component" value="Unassembled WGS sequence"/>
</dbReference>
<protein>
    <submittedName>
        <fullName evidence="2">Uncharacterized protein</fullName>
    </submittedName>
</protein>
<feature type="region of interest" description="Disordered" evidence="1">
    <location>
        <begin position="1"/>
        <end position="47"/>
    </location>
</feature>
<dbReference type="OrthoDB" id="10593453at2759"/>
<dbReference type="EMBL" id="RZGK01000003">
    <property type="protein sequence ID" value="KAF9700273.1"/>
    <property type="molecule type" value="Genomic_DNA"/>
</dbReference>
<proteinExistence type="predicted"/>
<evidence type="ECO:0000256" key="1">
    <source>
        <dbReference type="SAM" id="MobiDB-lite"/>
    </source>
</evidence>